<dbReference type="Proteomes" id="UP000218437">
    <property type="component" value="Chromosome"/>
</dbReference>
<evidence type="ECO:0000256" key="1">
    <source>
        <dbReference type="SAM" id="SignalP"/>
    </source>
</evidence>
<reference evidence="2 3" key="1">
    <citation type="submission" date="2017-09" db="EMBL/GenBank/DDBJ databases">
        <title>Complete genome sequence of Janthinobacterium svalbardensis PAMC 27463.</title>
        <authorList>
            <person name="Cho Y.-J."/>
            <person name="Cho A."/>
            <person name="Kim O.-S."/>
            <person name="Lee J.-I."/>
        </authorList>
    </citation>
    <scope>NUCLEOTIDE SEQUENCE [LARGE SCALE GENOMIC DNA]</scope>
    <source>
        <strain evidence="2 3">PAMC 27463</strain>
    </source>
</reference>
<name>A0A290WZ98_9BURK</name>
<organism evidence="2 3">
    <name type="scientific">Janthinobacterium svalbardensis</name>
    <dbReference type="NCBI Taxonomy" id="368607"/>
    <lineage>
        <taxon>Bacteria</taxon>
        <taxon>Pseudomonadati</taxon>
        <taxon>Pseudomonadota</taxon>
        <taxon>Betaproteobacteria</taxon>
        <taxon>Burkholderiales</taxon>
        <taxon>Oxalobacteraceae</taxon>
        <taxon>Janthinobacterium</taxon>
    </lineage>
</organism>
<dbReference type="RefSeq" id="WP_096236518.1">
    <property type="nucleotide sequence ID" value="NZ_CP023422.1"/>
</dbReference>
<keyword evidence="1" id="KW-0732">Signal</keyword>
<feature type="chain" id="PRO_5012990709" description="DUF4440 domain-containing protein" evidence="1">
    <location>
        <begin position="31"/>
        <end position="183"/>
    </location>
</feature>
<accession>A0A290WZ98</accession>
<feature type="signal peptide" evidence="1">
    <location>
        <begin position="1"/>
        <end position="30"/>
    </location>
</feature>
<evidence type="ECO:0000313" key="3">
    <source>
        <dbReference type="Proteomes" id="UP000218437"/>
    </source>
</evidence>
<keyword evidence="3" id="KW-1185">Reference proteome</keyword>
<dbReference type="AlphaFoldDB" id="A0A290WZ98"/>
<gene>
    <name evidence="2" type="ORF">CNX70_20370</name>
</gene>
<protein>
    <recommendedName>
        <fullName evidence="4">DUF4440 domain-containing protein</fullName>
    </recommendedName>
</protein>
<dbReference type="KEGG" id="jsv:CNX70_20370"/>
<sequence>MNFLNRIDMRNIFQCFIAAALFALATVSSAASGATNFQKIRLSLDMSEIEDVQLKSMTLDAANDISNTIGGLAHVVLHKEEIAKKIGWDQASSLLLAPESSCGAGVGMITPEGRPIIRATYAFMKGYSWRGEGNNSLSFLAEFEDPVVQENVAIFRYFFAKKDGAWRLVKQEVVRKNIVQTKC</sequence>
<proteinExistence type="predicted"/>
<evidence type="ECO:0008006" key="4">
    <source>
        <dbReference type="Google" id="ProtNLM"/>
    </source>
</evidence>
<evidence type="ECO:0000313" key="2">
    <source>
        <dbReference type="EMBL" id="ATD62232.1"/>
    </source>
</evidence>
<dbReference type="EMBL" id="CP023422">
    <property type="protein sequence ID" value="ATD62232.1"/>
    <property type="molecule type" value="Genomic_DNA"/>
</dbReference>